<dbReference type="Gene3D" id="1.10.150.900">
    <property type="match status" value="1"/>
</dbReference>
<evidence type="ECO:0000256" key="4">
    <source>
        <dbReference type="ARBA" id="ARBA00022801"/>
    </source>
</evidence>
<dbReference type="InterPro" id="IPR001261">
    <property type="entry name" value="ArgE/DapE_CS"/>
</dbReference>
<dbReference type="GO" id="GO:0046872">
    <property type="term" value="F:metal ion binding"/>
    <property type="evidence" value="ECO:0007669"/>
    <property type="project" value="UniProtKB-KW"/>
</dbReference>
<dbReference type="Gene3D" id="3.30.70.360">
    <property type="match status" value="1"/>
</dbReference>
<dbReference type="PANTHER" id="PTHR43808">
    <property type="entry name" value="ACETYLORNITHINE DEACETYLASE"/>
    <property type="match status" value="1"/>
</dbReference>
<evidence type="ECO:0000256" key="3">
    <source>
        <dbReference type="ARBA" id="ARBA00022723"/>
    </source>
</evidence>
<keyword evidence="4" id="KW-0378">Hydrolase</keyword>
<feature type="domain" description="Peptidase M20 dimerisation" evidence="6">
    <location>
        <begin position="200"/>
        <end position="324"/>
    </location>
</feature>
<reference evidence="7" key="1">
    <citation type="submission" date="2024-05" db="EMBL/GenBank/DDBJ databases">
        <authorList>
            <person name="Cai S.Y."/>
            <person name="Jin L.M."/>
            <person name="Li H.R."/>
        </authorList>
    </citation>
    <scope>NUCLEOTIDE SEQUENCE</scope>
    <source>
        <strain evidence="7">A5-74</strain>
    </source>
</reference>
<dbReference type="InterPro" id="IPR002933">
    <property type="entry name" value="Peptidase_M20"/>
</dbReference>
<dbReference type="PANTHER" id="PTHR43808:SF8">
    <property type="entry name" value="PEPTIDASE M20 DIMERISATION DOMAIN-CONTAINING PROTEIN"/>
    <property type="match status" value="1"/>
</dbReference>
<comment type="cofactor">
    <cofactor evidence="1">
        <name>Zn(2+)</name>
        <dbReference type="ChEBI" id="CHEBI:29105"/>
    </cofactor>
</comment>
<proteinExistence type="inferred from homology"/>
<dbReference type="Gene3D" id="3.40.630.10">
    <property type="entry name" value="Zn peptidases"/>
    <property type="match status" value="1"/>
</dbReference>
<gene>
    <name evidence="7" type="ORF">ABLG96_05215</name>
</gene>
<evidence type="ECO:0000256" key="1">
    <source>
        <dbReference type="ARBA" id="ARBA00001947"/>
    </source>
</evidence>
<dbReference type="SUPFAM" id="SSF55031">
    <property type="entry name" value="Bacterial exopeptidase dimerisation domain"/>
    <property type="match status" value="1"/>
</dbReference>
<dbReference type="RefSeq" id="WP_353650331.1">
    <property type="nucleotide sequence ID" value="NZ_CP159218.1"/>
</dbReference>
<evidence type="ECO:0000256" key="5">
    <source>
        <dbReference type="ARBA" id="ARBA00022833"/>
    </source>
</evidence>
<dbReference type="Pfam" id="PF07687">
    <property type="entry name" value="M20_dimer"/>
    <property type="match status" value="1"/>
</dbReference>
<accession>A0AAU8DSA0</accession>
<dbReference type="SUPFAM" id="SSF53187">
    <property type="entry name" value="Zn-dependent exopeptidases"/>
    <property type="match status" value="1"/>
</dbReference>
<evidence type="ECO:0000256" key="2">
    <source>
        <dbReference type="ARBA" id="ARBA00006247"/>
    </source>
</evidence>
<dbReference type="InterPro" id="IPR036264">
    <property type="entry name" value="Bact_exopeptidase_dim_dom"/>
</dbReference>
<dbReference type="GO" id="GO:0016787">
    <property type="term" value="F:hydrolase activity"/>
    <property type="evidence" value="ECO:0007669"/>
    <property type="project" value="UniProtKB-KW"/>
</dbReference>
<dbReference type="EMBL" id="CP159218">
    <property type="protein sequence ID" value="XCG64719.1"/>
    <property type="molecule type" value="Genomic_DNA"/>
</dbReference>
<dbReference type="AlphaFoldDB" id="A0AAU8DSA0"/>
<keyword evidence="3" id="KW-0479">Metal-binding</keyword>
<evidence type="ECO:0000259" key="6">
    <source>
        <dbReference type="Pfam" id="PF07687"/>
    </source>
</evidence>
<comment type="similarity">
    <text evidence="2">Belongs to the peptidase M20A family.</text>
</comment>
<dbReference type="FunFam" id="1.10.150.900:FF:000002">
    <property type="entry name" value="M20/M25/M40 family peptidase"/>
    <property type="match status" value="1"/>
</dbReference>
<protein>
    <submittedName>
        <fullName evidence="7">M20/M25/M40 family metallo-hydrolase</fullName>
    </submittedName>
</protein>
<sequence length="442" mass="46702">MDEIQQGEVVEFLRTLIRFDTTNWGDGRSAGERDAAEWMAAQLTAVGFEPEVLARADAPERANLVLRVPGADRSLPALLVHAHLDVVPAEPEQWTRDPFSADISDGRIWGRGALDMKDMCASVLSTLLHWGRTGERPTRDVVVAFVADEEDRGEFGAAWLVAEHPALFAGVEAAVGESGGSHRALPTPGGTVDLFAIAAAERGTMHIVLTARGRSGHASRPTGDDAVRRLLDALHRIATHAWPIHLSPAVRAYLDGVATALGIPADLDSDTGVQACVDALGEHADVAKFTVRASSTPTMVTAGYKVNVIPGIATAAVDVRCPPGFEEALPPALAALVGDDVSFEFTHFESPVQAPVDSPWFAAMSAAVRRALPDALVVPFCMGGGTDAKAFSRLGIACYGFAPHGPAARGSYGDGVHGVDENISIDSLRWGATVLQDFLTTV</sequence>
<name>A0AAU8DSA0_9ACTN</name>
<dbReference type="InterPro" id="IPR011650">
    <property type="entry name" value="Peptidase_M20_dimer"/>
</dbReference>
<dbReference type="Pfam" id="PF01546">
    <property type="entry name" value="Peptidase_M20"/>
    <property type="match status" value="1"/>
</dbReference>
<keyword evidence="5" id="KW-0862">Zinc</keyword>
<organism evidence="7">
    <name type="scientific">Nakamurella sp. A5-74</name>
    <dbReference type="NCBI Taxonomy" id="3158264"/>
    <lineage>
        <taxon>Bacteria</taxon>
        <taxon>Bacillati</taxon>
        <taxon>Actinomycetota</taxon>
        <taxon>Actinomycetes</taxon>
        <taxon>Nakamurellales</taxon>
        <taxon>Nakamurellaceae</taxon>
        <taxon>Nakamurella</taxon>
    </lineage>
</organism>
<evidence type="ECO:0000313" key="7">
    <source>
        <dbReference type="EMBL" id="XCG64719.1"/>
    </source>
</evidence>
<dbReference type="NCBIfam" id="NF005913">
    <property type="entry name" value="PRK07906.1"/>
    <property type="match status" value="1"/>
</dbReference>
<dbReference type="InterPro" id="IPR050072">
    <property type="entry name" value="Peptidase_M20A"/>
</dbReference>
<dbReference type="PROSITE" id="PS00758">
    <property type="entry name" value="ARGE_DAPE_CPG2_1"/>
    <property type="match status" value="1"/>
</dbReference>